<evidence type="ECO:0000313" key="2">
    <source>
        <dbReference type="Proteomes" id="UP001173802"/>
    </source>
</evidence>
<comment type="caution">
    <text evidence="1">The sequence shown here is derived from an EMBL/GenBank/DDBJ whole genome shotgun (WGS) entry which is preliminary data.</text>
</comment>
<dbReference type="EMBL" id="JANURN010000001">
    <property type="protein sequence ID" value="MDL0081274.1"/>
    <property type="molecule type" value="Genomic_DNA"/>
</dbReference>
<sequence>MHYLCVFGNPIAHSLSPFLHNAILQAYNLPYLYGRFMLDSTQDLGRAFARLGLCGANITLPFKEHACQIAHSLSPLAKHIGAVNTLVRDQSDQLIGYNTDAPGFVMSLLLEGFTLGQEKSINGIEMQQLAPLIHQKGKEYGKESIESALILGAGGSAKAIACALQQCGIRTLVANRSSKHEAFFTQRQIPYCTFDELDCKNVDSSGRFDLLINATSSSISHALPLPESTLRPLLTQAKLAYDLMYGAPSPFIRLSQQCHTRHKDGADMLILQAISALRLFCPQLENTPRIYAIMRGIFPTLSA</sequence>
<organism evidence="1 2">
    <name type="scientific">Helicobacter zhangjianzhongii</name>
    <dbReference type="NCBI Taxonomy" id="2974574"/>
    <lineage>
        <taxon>Bacteria</taxon>
        <taxon>Pseudomonadati</taxon>
        <taxon>Campylobacterota</taxon>
        <taxon>Epsilonproteobacteria</taxon>
        <taxon>Campylobacterales</taxon>
        <taxon>Helicobacteraceae</taxon>
        <taxon>Helicobacter</taxon>
    </lineage>
</organism>
<dbReference type="Proteomes" id="UP001173802">
    <property type="component" value="Unassembled WGS sequence"/>
</dbReference>
<accession>A0ACC6FPX9</accession>
<proteinExistence type="predicted"/>
<evidence type="ECO:0000313" key="1">
    <source>
        <dbReference type="EMBL" id="MDL0081274.1"/>
    </source>
</evidence>
<keyword evidence="2" id="KW-1185">Reference proteome</keyword>
<protein>
    <submittedName>
        <fullName evidence="1">Shikimate dehydrogenase</fullName>
    </submittedName>
</protein>
<reference evidence="1 2" key="1">
    <citation type="journal article" date="2023" name="Microorganisms">
        <title>Isolation and Genomic Characteristics of Cat-Borne Campylobacter felis sp. nov. and Sheep-Borne Campylobacter ovis sp. nov.</title>
        <authorList>
            <person name="Wang H."/>
            <person name="Li Y."/>
            <person name="Gu Y."/>
            <person name="Zhou G."/>
            <person name="Chen X."/>
            <person name="Zhang X."/>
            <person name="Shao Z."/>
            <person name="Zhang J."/>
            <person name="Zhang M."/>
        </authorList>
    </citation>
    <scope>NUCLEOTIDE SEQUENCE [LARGE SCALE GENOMIC DNA]</scope>
    <source>
        <strain evidence="1 2">XJK30-2</strain>
    </source>
</reference>
<name>A0ACC6FPX9_9HELI</name>
<gene>
    <name evidence="1" type="ORF">NYG90_01020</name>
</gene>